<gene>
    <name evidence="4" type="ORF">PoB_004548500</name>
</gene>
<accession>A0AAV4BHJ9</accession>
<feature type="domain" description="DDE Tnp4" evidence="3">
    <location>
        <begin position="2"/>
        <end position="124"/>
    </location>
</feature>
<sequence>MCDADYRVIPQVCNMPGSVHDARILRESDIFTDFEGPARPLDGIILGDSRYMIQQWLLTPYANPHIEAQERFNLAHASTHGIIERSFLHNRYLEKKLPLPACGDAIITSSCRRRIISVCTMLRNIVIRRGVKWPI</sequence>
<dbReference type="AlphaFoldDB" id="A0AAV4BHJ9"/>
<reference evidence="4 5" key="1">
    <citation type="journal article" date="2021" name="Elife">
        <title>Chloroplast acquisition without the gene transfer in kleptoplastic sea slugs, Plakobranchus ocellatus.</title>
        <authorList>
            <person name="Maeda T."/>
            <person name="Takahashi S."/>
            <person name="Yoshida T."/>
            <person name="Shimamura S."/>
            <person name="Takaki Y."/>
            <person name="Nagai Y."/>
            <person name="Toyoda A."/>
            <person name="Suzuki Y."/>
            <person name="Arimoto A."/>
            <person name="Ishii H."/>
            <person name="Satoh N."/>
            <person name="Nishiyama T."/>
            <person name="Hasebe M."/>
            <person name="Maruyama T."/>
            <person name="Minagawa J."/>
            <person name="Obokata J."/>
            <person name="Shigenobu S."/>
        </authorList>
    </citation>
    <scope>NUCLEOTIDE SEQUENCE [LARGE SCALE GENOMIC DNA]</scope>
</reference>
<dbReference type="EMBL" id="BLXT01004995">
    <property type="protein sequence ID" value="GFO18980.1"/>
    <property type="molecule type" value="Genomic_DNA"/>
</dbReference>
<dbReference type="Pfam" id="PF13359">
    <property type="entry name" value="DDE_Tnp_4"/>
    <property type="match status" value="1"/>
</dbReference>
<keyword evidence="2" id="KW-0479">Metal-binding</keyword>
<keyword evidence="5" id="KW-1185">Reference proteome</keyword>
<organism evidence="4 5">
    <name type="scientific">Plakobranchus ocellatus</name>
    <dbReference type="NCBI Taxonomy" id="259542"/>
    <lineage>
        <taxon>Eukaryota</taxon>
        <taxon>Metazoa</taxon>
        <taxon>Spiralia</taxon>
        <taxon>Lophotrochozoa</taxon>
        <taxon>Mollusca</taxon>
        <taxon>Gastropoda</taxon>
        <taxon>Heterobranchia</taxon>
        <taxon>Euthyneura</taxon>
        <taxon>Panpulmonata</taxon>
        <taxon>Sacoglossa</taxon>
        <taxon>Placobranchoidea</taxon>
        <taxon>Plakobranchidae</taxon>
        <taxon>Plakobranchus</taxon>
    </lineage>
</organism>
<evidence type="ECO:0000313" key="5">
    <source>
        <dbReference type="Proteomes" id="UP000735302"/>
    </source>
</evidence>
<comment type="cofactor">
    <cofactor evidence="1">
        <name>a divalent metal cation</name>
        <dbReference type="ChEBI" id="CHEBI:60240"/>
    </cofactor>
</comment>
<dbReference type="GO" id="GO:0046872">
    <property type="term" value="F:metal ion binding"/>
    <property type="evidence" value="ECO:0007669"/>
    <property type="project" value="UniProtKB-KW"/>
</dbReference>
<comment type="caution">
    <text evidence="4">The sequence shown here is derived from an EMBL/GenBank/DDBJ whole genome shotgun (WGS) entry which is preliminary data.</text>
</comment>
<proteinExistence type="predicted"/>
<evidence type="ECO:0000256" key="1">
    <source>
        <dbReference type="ARBA" id="ARBA00001968"/>
    </source>
</evidence>
<dbReference type="Proteomes" id="UP000735302">
    <property type="component" value="Unassembled WGS sequence"/>
</dbReference>
<evidence type="ECO:0000259" key="3">
    <source>
        <dbReference type="Pfam" id="PF13359"/>
    </source>
</evidence>
<evidence type="ECO:0000313" key="4">
    <source>
        <dbReference type="EMBL" id="GFO18980.1"/>
    </source>
</evidence>
<dbReference type="InterPro" id="IPR027806">
    <property type="entry name" value="HARBI1_dom"/>
</dbReference>
<evidence type="ECO:0000256" key="2">
    <source>
        <dbReference type="ARBA" id="ARBA00022723"/>
    </source>
</evidence>
<protein>
    <submittedName>
        <fullName evidence="4">Protein alp1-like</fullName>
    </submittedName>
</protein>
<name>A0AAV4BHJ9_9GAST</name>